<evidence type="ECO:0000313" key="3">
    <source>
        <dbReference type="Proteomes" id="UP000006727"/>
    </source>
</evidence>
<gene>
    <name evidence="1" type="ORF">PHYPA_019313</name>
</gene>
<evidence type="ECO:0000313" key="1">
    <source>
        <dbReference type="EMBL" id="PNR39035.1"/>
    </source>
</evidence>
<reference evidence="1 3" key="2">
    <citation type="journal article" date="2018" name="Plant J.">
        <title>The Physcomitrella patens chromosome-scale assembly reveals moss genome structure and evolution.</title>
        <authorList>
            <person name="Lang D."/>
            <person name="Ullrich K.K."/>
            <person name="Murat F."/>
            <person name="Fuchs J."/>
            <person name="Jenkins J."/>
            <person name="Haas F.B."/>
            <person name="Piednoel M."/>
            <person name="Gundlach H."/>
            <person name="Van Bel M."/>
            <person name="Meyberg R."/>
            <person name="Vives C."/>
            <person name="Morata J."/>
            <person name="Symeonidi A."/>
            <person name="Hiss M."/>
            <person name="Muchero W."/>
            <person name="Kamisugi Y."/>
            <person name="Saleh O."/>
            <person name="Blanc G."/>
            <person name="Decker E.L."/>
            <person name="van Gessel N."/>
            <person name="Grimwood J."/>
            <person name="Hayes R.D."/>
            <person name="Graham S.W."/>
            <person name="Gunter L.E."/>
            <person name="McDaniel S.F."/>
            <person name="Hoernstein S.N.W."/>
            <person name="Larsson A."/>
            <person name="Li F.W."/>
            <person name="Perroud P.F."/>
            <person name="Phillips J."/>
            <person name="Ranjan P."/>
            <person name="Rokshar D.S."/>
            <person name="Rothfels C.J."/>
            <person name="Schneider L."/>
            <person name="Shu S."/>
            <person name="Stevenson D.W."/>
            <person name="Thummler F."/>
            <person name="Tillich M."/>
            <person name="Villarreal Aguilar J.C."/>
            <person name="Widiez T."/>
            <person name="Wong G.K."/>
            <person name="Wymore A."/>
            <person name="Zhang Y."/>
            <person name="Zimmer A.D."/>
            <person name="Quatrano R.S."/>
            <person name="Mayer K.F.X."/>
            <person name="Goodstein D."/>
            <person name="Casacuberta J.M."/>
            <person name="Vandepoele K."/>
            <person name="Reski R."/>
            <person name="Cuming A.C."/>
            <person name="Tuskan G.A."/>
            <person name="Maumus F."/>
            <person name="Salse J."/>
            <person name="Schmutz J."/>
            <person name="Rensing S.A."/>
        </authorList>
    </citation>
    <scope>NUCLEOTIDE SEQUENCE [LARGE SCALE GENOMIC DNA]</scope>
    <source>
        <strain evidence="2 3">cv. Gransden 2004</strain>
    </source>
</reference>
<reference evidence="2" key="3">
    <citation type="submission" date="2020-12" db="UniProtKB">
        <authorList>
            <consortium name="EnsemblPlants"/>
        </authorList>
    </citation>
    <scope>IDENTIFICATION</scope>
</reference>
<name>A0A2K1JBX5_PHYPA</name>
<sequence>MIEGPAKNAGSGTAVKITANFLRAVRILAGVATIDEFVIKKSKLWVCTVV</sequence>
<dbReference type="PaxDb" id="3218-PP1S83_123V6.1"/>
<dbReference type="EMBL" id="ABEU02000015">
    <property type="protein sequence ID" value="PNR39035.1"/>
    <property type="molecule type" value="Genomic_DNA"/>
</dbReference>
<dbReference type="Gramene" id="Pp3c15_4660V3.1">
    <property type="protein sequence ID" value="Pp3c15_4660V3.1"/>
    <property type="gene ID" value="Pp3c15_4660"/>
</dbReference>
<evidence type="ECO:0000313" key="2">
    <source>
        <dbReference type="EnsemblPlants" id="Pp3c15_4660V3.1"/>
    </source>
</evidence>
<dbReference type="AlphaFoldDB" id="A0A2K1JBX5"/>
<organism evidence="1">
    <name type="scientific">Physcomitrium patens</name>
    <name type="common">Spreading-leaved earth moss</name>
    <name type="synonym">Physcomitrella patens</name>
    <dbReference type="NCBI Taxonomy" id="3218"/>
    <lineage>
        <taxon>Eukaryota</taxon>
        <taxon>Viridiplantae</taxon>
        <taxon>Streptophyta</taxon>
        <taxon>Embryophyta</taxon>
        <taxon>Bryophyta</taxon>
        <taxon>Bryophytina</taxon>
        <taxon>Bryopsida</taxon>
        <taxon>Funariidae</taxon>
        <taxon>Funariales</taxon>
        <taxon>Funariaceae</taxon>
        <taxon>Physcomitrium</taxon>
    </lineage>
</organism>
<dbReference type="Proteomes" id="UP000006727">
    <property type="component" value="Chromosome 15"/>
</dbReference>
<accession>A0A2K1JBX5</accession>
<protein>
    <submittedName>
        <fullName evidence="1 2">Uncharacterized protein</fullName>
    </submittedName>
</protein>
<dbReference type="InParanoid" id="A0A2K1JBX5"/>
<proteinExistence type="predicted"/>
<reference evidence="1 3" key="1">
    <citation type="journal article" date="2008" name="Science">
        <title>The Physcomitrella genome reveals evolutionary insights into the conquest of land by plants.</title>
        <authorList>
            <person name="Rensing S."/>
            <person name="Lang D."/>
            <person name="Zimmer A."/>
            <person name="Terry A."/>
            <person name="Salamov A."/>
            <person name="Shapiro H."/>
            <person name="Nishiyama T."/>
            <person name="Perroud P.-F."/>
            <person name="Lindquist E."/>
            <person name="Kamisugi Y."/>
            <person name="Tanahashi T."/>
            <person name="Sakakibara K."/>
            <person name="Fujita T."/>
            <person name="Oishi K."/>
            <person name="Shin-I T."/>
            <person name="Kuroki Y."/>
            <person name="Toyoda A."/>
            <person name="Suzuki Y."/>
            <person name="Hashimoto A."/>
            <person name="Yamaguchi K."/>
            <person name="Sugano A."/>
            <person name="Kohara Y."/>
            <person name="Fujiyama A."/>
            <person name="Anterola A."/>
            <person name="Aoki S."/>
            <person name="Ashton N."/>
            <person name="Barbazuk W.B."/>
            <person name="Barker E."/>
            <person name="Bennetzen J."/>
            <person name="Bezanilla M."/>
            <person name="Blankenship R."/>
            <person name="Cho S.H."/>
            <person name="Dutcher S."/>
            <person name="Estelle M."/>
            <person name="Fawcett J.A."/>
            <person name="Gundlach H."/>
            <person name="Hanada K."/>
            <person name="Heyl A."/>
            <person name="Hicks K.A."/>
            <person name="Hugh J."/>
            <person name="Lohr M."/>
            <person name="Mayer K."/>
            <person name="Melkozernov A."/>
            <person name="Murata T."/>
            <person name="Nelson D."/>
            <person name="Pils B."/>
            <person name="Prigge M."/>
            <person name="Reiss B."/>
            <person name="Renner T."/>
            <person name="Rombauts S."/>
            <person name="Rushton P."/>
            <person name="Sanderfoot A."/>
            <person name="Schween G."/>
            <person name="Shiu S.-H."/>
            <person name="Stueber K."/>
            <person name="Theodoulou F.L."/>
            <person name="Tu H."/>
            <person name="Van de Peer Y."/>
            <person name="Verrier P.J."/>
            <person name="Waters E."/>
            <person name="Wood A."/>
            <person name="Yang L."/>
            <person name="Cove D."/>
            <person name="Cuming A."/>
            <person name="Hasebe M."/>
            <person name="Lucas S."/>
            <person name="Mishler D.B."/>
            <person name="Reski R."/>
            <person name="Grigoriev I."/>
            <person name="Quatrano R.S."/>
            <person name="Boore J.L."/>
        </authorList>
    </citation>
    <scope>NUCLEOTIDE SEQUENCE [LARGE SCALE GENOMIC DNA]</scope>
    <source>
        <strain evidence="2 3">cv. Gransden 2004</strain>
    </source>
</reference>
<keyword evidence="3" id="KW-1185">Reference proteome</keyword>
<dbReference type="EnsemblPlants" id="Pp3c15_4660V3.1">
    <property type="protein sequence ID" value="Pp3c15_4660V3.1"/>
    <property type="gene ID" value="Pp3c15_4660"/>
</dbReference>